<dbReference type="AlphaFoldDB" id="A0A6A3C5D0"/>
<feature type="compositionally biased region" description="Basic and acidic residues" evidence="1">
    <location>
        <begin position="105"/>
        <end position="123"/>
    </location>
</feature>
<evidence type="ECO:0000256" key="1">
    <source>
        <dbReference type="SAM" id="MobiDB-lite"/>
    </source>
</evidence>
<feature type="region of interest" description="Disordered" evidence="1">
    <location>
        <begin position="193"/>
        <end position="215"/>
    </location>
</feature>
<name>A0A6A3C5D0_HIBSY</name>
<feature type="region of interest" description="Disordered" evidence="1">
    <location>
        <begin position="102"/>
        <end position="139"/>
    </location>
</feature>
<dbReference type="Proteomes" id="UP000436088">
    <property type="component" value="Unassembled WGS sequence"/>
</dbReference>
<evidence type="ECO:0000313" key="3">
    <source>
        <dbReference type="Proteomes" id="UP000436088"/>
    </source>
</evidence>
<feature type="compositionally biased region" description="Gly residues" evidence="1">
    <location>
        <begin position="124"/>
        <end position="138"/>
    </location>
</feature>
<accession>A0A6A3C5D0</accession>
<gene>
    <name evidence="2" type="ORF">F3Y22_tig00014304pilonHSYRG00106</name>
</gene>
<sequence>MERRKKEDNACFSYQSCDFERWYDSGHVTGSLRFYFATSFHAFTSKPKETQPNLRRALSDSDIVRSVHRVPVGSWGFWAGIPEEQCVSDDEVDRKFRALVTGNGSDKKSSSPEVRISKEEIGHSGDGVGNSGKTGGIHGNDSYGHKIQIGDYYREMLRLNPADSLLLRNYGRFLHEPFNLSQSDPHFMWEAEEDDNEEDETGDKFGFSPPIIPAF</sequence>
<keyword evidence="3" id="KW-1185">Reference proteome</keyword>
<evidence type="ECO:0000313" key="2">
    <source>
        <dbReference type="EMBL" id="KAE8722239.1"/>
    </source>
</evidence>
<organism evidence="2 3">
    <name type="scientific">Hibiscus syriacus</name>
    <name type="common">Rose of Sharon</name>
    <dbReference type="NCBI Taxonomy" id="106335"/>
    <lineage>
        <taxon>Eukaryota</taxon>
        <taxon>Viridiplantae</taxon>
        <taxon>Streptophyta</taxon>
        <taxon>Embryophyta</taxon>
        <taxon>Tracheophyta</taxon>
        <taxon>Spermatophyta</taxon>
        <taxon>Magnoliopsida</taxon>
        <taxon>eudicotyledons</taxon>
        <taxon>Gunneridae</taxon>
        <taxon>Pentapetalae</taxon>
        <taxon>rosids</taxon>
        <taxon>malvids</taxon>
        <taxon>Malvales</taxon>
        <taxon>Malvaceae</taxon>
        <taxon>Malvoideae</taxon>
        <taxon>Hibiscus</taxon>
    </lineage>
</organism>
<protein>
    <submittedName>
        <fullName evidence="2">Uncharacterized protein</fullName>
    </submittedName>
</protein>
<proteinExistence type="predicted"/>
<dbReference type="EMBL" id="VEPZ02000570">
    <property type="protein sequence ID" value="KAE8722239.1"/>
    <property type="molecule type" value="Genomic_DNA"/>
</dbReference>
<reference evidence="2" key="1">
    <citation type="submission" date="2019-09" db="EMBL/GenBank/DDBJ databases">
        <title>Draft genome information of white flower Hibiscus syriacus.</title>
        <authorList>
            <person name="Kim Y.-M."/>
        </authorList>
    </citation>
    <scope>NUCLEOTIDE SEQUENCE [LARGE SCALE GENOMIC DNA]</scope>
    <source>
        <strain evidence="2">YM2019G1</strain>
    </source>
</reference>
<comment type="caution">
    <text evidence="2">The sequence shown here is derived from an EMBL/GenBank/DDBJ whole genome shotgun (WGS) entry which is preliminary data.</text>
</comment>